<dbReference type="InParanoid" id="T1HY58"/>
<organism evidence="5 6">
    <name type="scientific">Rhodnius prolixus</name>
    <name type="common">Triatomid bug</name>
    <dbReference type="NCBI Taxonomy" id="13249"/>
    <lineage>
        <taxon>Eukaryota</taxon>
        <taxon>Metazoa</taxon>
        <taxon>Ecdysozoa</taxon>
        <taxon>Arthropoda</taxon>
        <taxon>Hexapoda</taxon>
        <taxon>Insecta</taxon>
        <taxon>Pterygota</taxon>
        <taxon>Neoptera</taxon>
        <taxon>Paraneoptera</taxon>
        <taxon>Hemiptera</taxon>
        <taxon>Heteroptera</taxon>
        <taxon>Panheteroptera</taxon>
        <taxon>Cimicomorpha</taxon>
        <taxon>Reduviidae</taxon>
        <taxon>Triatominae</taxon>
        <taxon>Rhodnius</taxon>
    </lineage>
</organism>
<dbReference type="eggNOG" id="KOG4292">
    <property type="taxonomic scope" value="Eukaryota"/>
</dbReference>
<dbReference type="SUPFAM" id="SSF49854">
    <property type="entry name" value="Spermadhesin, CUB domain"/>
    <property type="match status" value="3"/>
</dbReference>
<evidence type="ECO:0000256" key="1">
    <source>
        <dbReference type="ARBA" id="ARBA00022737"/>
    </source>
</evidence>
<dbReference type="PROSITE" id="PS01180">
    <property type="entry name" value="CUB"/>
    <property type="match status" value="2"/>
</dbReference>
<dbReference type="EnsemblMetazoa" id="RPRC008978-RA">
    <property type="protein sequence ID" value="RPRC008978-PA"/>
    <property type="gene ID" value="RPRC008978"/>
</dbReference>
<name>T1HY58_RHOPR</name>
<proteinExistence type="predicted"/>
<dbReference type="PANTHER" id="PTHR24251">
    <property type="entry name" value="OVOCHYMASE-RELATED"/>
    <property type="match status" value="1"/>
</dbReference>
<dbReference type="EMBL" id="ACPB03016352">
    <property type="status" value="NOT_ANNOTATED_CDS"/>
    <property type="molecule type" value="Genomic_DNA"/>
</dbReference>
<dbReference type="OMA" id="PSAYIND"/>
<dbReference type="InterPro" id="IPR035914">
    <property type="entry name" value="Sperma_CUB_dom_sf"/>
</dbReference>
<reference evidence="5" key="1">
    <citation type="submission" date="2015-05" db="UniProtKB">
        <authorList>
            <consortium name="EnsemblMetazoa"/>
        </authorList>
    </citation>
    <scope>IDENTIFICATION</scope>
</reference>
<accession>T1HY58</accession>
<dbReference type="InterPro" id="IPR000859">
    <property type="entry name" value="CUB_dom"/>
</dbReference>
<dbReference type="PANTHER" id="PTHR24251:SF37">
    <property type="entry name" value="CUB DOMAIN-CONTAINING PROTEIN"/>
    <property type="match status" value="1"/>
</dbReference>
<feature type="domain" description="CUB" evidence="4">
    <location>
        <begin position="123"/>
        <end position="233"/>
    </location>
</feature>
<keyword evidence="1" id="KW-0677">Repeat</keyword>
<keyword evidence="6" id="KW-1185">Reference proteome</keyword>
<dbReference type="Pfam" id="PF00431">
    <property type="entry name" value="CUB"/>
    <property type="match status" value="2"/>
</dbReference>
<protein>
    <submittedName>
        <fullName evidence="5">CUB domain-containing protein</fullName>
    </submittedName>
</protein>
<evidence type="ECO:0000313" key="6">
    <source>
        <dbReference type="Proteomes" id="UP000015103"/>
    </source>
</evidence>
<dbReference type="VEuPathDB" id="VectorBase:RPRC008978"/>
<evidence type="ECO:0000256" key="3">
    <source>
        <dbReference type="PROSITE-ProRule" id="PRU00059"/>
    </source>
</evidence>
<comment type="caution">
    <text evidence="3">Lacks conserved residue(s) required for the propagation of feature annotation.</text>
</comment>
<feature type="domain" description="CUB" evidence="4">
    <location>
        <begin position="237"/>
        <end position="297"/>
    </location>
</feature>
<sequence length="297" mass="33490">FYNDKSFRTRIATWHGYKEPGTFIESTSNFMVVTYFLRNINNHRGFSAKYSSHNPAMCGGDLTDTNGSRTNLVGEFCSRTETNKPYIISSPHPVVVIDAMKTSKLGTSYDYVEFKFIYKVNQCGGVLDSKAEYFVSPQYPQPYASNLDCVWLVTFDEESIIKVSFNSFDLETDCDNDYLAIYNGDSARAPLIGKYCGNIPLPDIISNSNKLWFSFHSNEQLQSKGFNISLTPLQEGCGGILHGDGGEIISLNYPSAYINDLECDWEIRVDTGFHIGLIFSGRFFIEQSVNCTNDYLE</sequence>
<dbReference type="FunFam" id="2.60.120.290:FF:000013">
    <property type="entry name" value="Membrane frizzled-related protein"/>
    <property type="match status" value="1"/>
</dbReference>
<dbReference type="STRING" id="13249.T1HY58"/>
<dbReference type="CDD" id="cd00041">
    <property type="entry name" value="CUB"/>
    <property type="match status" value="2"/>
</dbReference>
<evidence type="ECO:0000256" key="2">
    <source>
        <dbReference type="ARBA" id="ARBA00023157"/>
    </source>
</evidence>
<evidence type="ECO:0000313" key="5">
    <source>
        <dbReference type="EnsemblMetazoa" id="RPRC008978-PA"/>
    </source>
</evidence>
<dbReference type="Proteomes" id="UP000015103">
    <property type="component" value="Unassembled WGS sequence"/>
</dbReference>
<dbReference type="HOGENOM" id="CLU_938694_0_0_1"/>
<evidence type="ECO:0000259" key="4">
    <source>
        <dbReference type="PROSITE" id="PS01180"/>
    </source>
</evidence>
<dbReference type="AlphaFoldDB" id="T1HY58"/>
<dbReference type="SMART" id="SM00042">
    <property type="entry name" value="CUB"/>
    <property type="match status" value="1"/>
</dbReference>
<dbReference type="Gene3D" id="2.60.120.290">
    <property type="entry name" value="Spermadhesin, CUB domain"/>
    <property type="match status" value="2"/>
</dbReference>
<keyword evidence="2" id="KW-1015">Disulfide bond</keyword>